<name>A0A6C0D1B9_9ZZZZ</name>
<dbReference type="SMART" id="SM00661">
    <property type="entry name" value="RPOL9"/>
    <property type="match status" value="1"/>
</dbReference>
<dbReference type="InterPro" id="IPR001529">
    <property type="entry name" value="Zn_ribbon_RPB9"/>
</dbReference>
<sequence length="115" mass="13676">MNFCKKCDNMYYMKIDSGSNDLKYYCRNCGHEDADLKIENLLVSSYEKKKNVNISINPYIKFDPTLPHLHTIKCPNSECKTNKPDQMSDVIYFRYDHTNMKYIYLCAECDFSWKP</sequence>
<feature type="domain" description="DNA-directed RNA polymerase II subunit RPB9-like zinc ribbon" evidence="1">
    <location>
        <begin position="2"/>
        <end position="56"/>
    </location>
</feature>
<dbReference type="Gene3D" id="2.20.25.10">
    <property type="match status" value="2"/>
</dbReference>
<accession>A0A6C0D1B9</accession>
<evidence type="ECO:0000313" key="2">
    <source>
        <dbReference type="EMBL" id="QHT10317.1"/>
    </source>
</evidence>
<reference evidence="2" key="1">
    <citation type="journal article" date="2020" name="Nature">
        <title>Giant virus diversity and host interactions through global metagenomics.</title>
        <authorList>
            <person name="Schulz F."/>
            <person name="Roux S."/>
            <person name="Paez-Espino D."/>
            <person name="Jungbluth S."/>
            <person name="Walsh D.A."/>
            <person name="Denef V.J."/>
            <person name="McMahon K.D."/>
            <person name="Konstantinidis K.T."/>
            <person name="Eloe-Fadrosh E.A."/>
            <person name="Kyrpides N.C."/>
            <person name="Woyke T."/>
        </authorList>
    </citation>
    <scope>NUCLEOTIDE SEQUENCE</scope>
    <source>
        <strain evidence="2">GVMAG-M-3300023174-107</strain>
    </source>
</reference>
<evidence type="ECO:0000259" key="1">
    <source>
        <dbReference type="SMART" id="SM00661"/>
    </source>
</evidence>
<dbReference type="SUPFAM" id="SSF57783">
    <property type="entry name" value="Zinc beta-ribbon"/>
    <property type="match status" value="2"/>
</dbReference>
<dbReference type="GO" id="GO:0006351">
    <property type="term" value="P:DNA-templated transcription"/>
    <property type="evidence" value="ECO:0007669"/>
    <property type="project" value="InterPro"/>
</dbReference>
<dbReference type="AlphaFoldDB" id="A0A6C0D1B9"/>
<organism evidence="2">
    <name type="scientific">viral metagenome</name>
    <dbReference type="NCBI Taxonomy" id="1070528"/>
    <lineage>
        <taxon>unclassified sequences</taxon>
        <taxon>metagenomes</taxon>
        <taxon>organismal metagenomes</taxon>
    </lineage>
</organism>
<proteinExistence type="predicted"/>
<protein>
    <recommendedName>
        <fullName evidence="1">DNA-directed RNA polymerase II subunit RPB9-like zinc ribbon domain-containing protein</fullName>
    </recommendedName>
</protein>
<dbReference type="EMBL" id="MN739520">
    <property type="protein sequence ID" value="QHT10317.1"/>
    <property type="molecule type" value="Genomic_DNA"/>
</dbReference>